<dbReference type="InterPro" id="IPR051911">
    <property type="entry name" value="SDR_oxidoreductase"/>
</dbReference>
<name>A0A101SYY6_9ACTN</name>
<keyword evidence="4" id="KW-0732">Signal</keyword>
<dbReference type="Pfam" id="PF00106">
    <property type="entry name" value="adh_short"/>
    <property type="match status" value="1"/>
</dbReference>
<accession>A0A101SYY6</accession>
<dbReference type="PRINTS" id="PR00081">
    <property type="entry name" value="GDHRDH"/>
</dbReference>
<sequence>MRRTFLITGVSSGLGRAFAAAALDAGHLAVGTVRDPRQTGAFEALAPGRATARLLDVTDDHAVSTVVDDVERSVGPIDVLISNAGYGLEGTVEETAMEDARRQFEVNVFGSVAVVKAVLPHMRRRRRGHIFTVSSMAGLTALPGVAFYGASKFAVEGIAGSLAQEVAGFGIHVTSLALGSFRTDWAGRSMVRVPRTVPDYDDVFGPLRTARQTKDGNQAGDPARAAQAVLRVLDSDKPPVHLVLGRDAVRLVEQGQRQLADDLAAWSELSVSTDFRTGD</sequence>
<dbReference type="PROSITE" id="PS00061">
    <property type="entry name" value="ADH_SHORT"/>
    <property type="match status" value="1"/>
</dbReference>
<protein>
    <submittedName>
        <fullName evidence="5">Short-chain dehydrogenase</fullName>
    </submittedName>
</protein>
<reference evidence="5 6" key="1">
    <citation type="submission" date="2015-10" db="EMBL/GenBank/DDBJ databases">
        <title>Draft genome sequence of Streptomyces bungoensis DSM 41781, type strain for the species Streptomyces bungoensis.</title>
        <authorList>
            <person name="Ruckert C."/>
            <person name="Winkler A."/>
            <person name="Kalinowski J."/>
            <person name="Kampfer P."/>
            <person name="Glaeser S."/>
        </authorList>
    </citation>
    <scope>NUCLEOTIDE SEQUENCE [LARGE SCALE GENOMIC DNA]</scope>
    <source>
        <strain evidence="5 6">DSM 41781</strain>
    </source>
</reference>
<evidence type="ECO:0000313" key="6">
    <source>
        <dbReference type="Proteomes" id="UP000053024"/>
    </source>
</evidence>
<feature type="signal peptide" evidence="4">
    <location>
        <begin position="1"/>
        <end position="21"/>
    </location>
</feature>
<dbReference type="CDD" id="cd05374">
    <property type="entry name" value="17beta-HSD-like_SDR_c"/>
    <property type="match status" value="1"/>
</dbReference>
<keyword evidence="6" id="KW-1185">Reference proteome</keyword>
<dbReference type="RefSeq" id="WP_061924790.1">
    <property type="nucleotide sequence ID" value="NZ_KQ948861.1"/>
</dbReference>
<keyword evidence="2" id="KW-0560">Oxidoreductase</keyword>
<evidence type="ECO:0000256" key="2">
    <source>
        <dbReference type="ARBA" id="ARBA00023002"/>
    </source>
</evidence>
<dbReference type="Proteomes" id="UP000053024">
    <property type="component" value="Unassembled WGS sequence"/>
</dbReference>
<comment type="similarity">
    <text evidence="1 3">Belongs to the short-chain dehydrogenases/reductases (SDR) family.</text>
</comment>
<gene>
    <name evidence="5" type="ORF">AQJ66_21610</name>
</gene>
<dbReference type="Gene3D" id="3.40.50.720">
    <property type="entry name" value="NAD(P)-binding Rossmann-like Domain"/>
    <property type="match status" value="1"/>
</dbReference>
<dbReference type="SUPFAM" id="SSF51735">
    <property type="entry name" value="NAD(P)-binding Rossmann-fold domains"/>
    <property type="match status" value="1"/>
</dbReference>
<evidence type="ECO:0000313" key="5">
    <source>
        <dbReference type="EMBL" id="KUN82429.1"/>
    </source>
</evidence>
<comment type="caution">
    <text evidence="5">The sequence shown here is derived from an EMBL/GenBank/DDBJ whole genome shotgun (WGS) entry which is preliminary data.</text>
</comment>
<evidence type="ECO:0000256" key="1">
    <source>
        <dbReference type="ARBA" id="ARBA00006484"/>
    </source>
</evidence>
<dbReference type="OrthoDB" id="3178062at2"/>
<organism evidence="5 6">
    <name type="scientific">Streptomyces bungoensis</name>
    <dbReference type="NCBI Taxonomy" id="285568"/>
    <lineage>
        <taxon>Bacteria</taxon>
        <taxon>Bacillati</taxon>
        <taxon>Actinomycetota</taxon>
        <taxon>Actinomycetes</taxon>
        <taxon>Kitasatosporales</taxon>
        <taxon>Streptomycetaceae</taxon>
        <taxon>Streptomyces</taxon>
    </lineage>
</organism>
<dbReference type="InterPro" id="IPR036291">
    <property type="entry name" value="NAD(P)-bd_dom_sf"/>
</dbReference>
<proteinExistence type="inferred from homology"/>
<dbReference type="GO" id="GO:0016491">
    <property type="term" value="F:oxidoreductase activity"/>
    <property type="evidence" value="ECO:0007669"/>
    <property type="project" value="UniProtKB-KW"/>
</dbReference>
<dbReference type="NCBIfam" id="NF004824">
    <property type="entry name" value="PRK06180.1"/>
    <property type="match status" value="1"/>
</dbReference>
<feature type="chain" id="PRO_5039515349" evidence="4">
    <location>
        <begin position="22"/>
        <end position="279"/>
    </location>
</feature>
<dbReference type="PRINTS" id="PR00080">
    <property type="entry name" value="SDRFAMILY"/>
</dbReference>
<evidence type="ECO:0000256" key="4">
    <source>
        <dbReference type="SAM" id="SignalP"/>
    </source>
</evidence>
<dbReference type="EMBL" id="LMWX01000037">
    <property type="protein sequence ID" value="KUN82429.1"/>
    <property type="molecule type" value="Genomic_DNA"/>
</dbReference>
<dbReference type="STRING" id="285568.AQJ66_21610"/>
<dbReference type="PANTHER" id="PTHR43976">
    <property type="entry name" value="SHORT CHAIN DEHYDROGENASE"/>
    <property type="match status" value="1"/>
</dbReference>
<dbReference type="PANTHER" id="PTHR43976:SF16">
    <property type="entry name" value="SHORT-CHAIN DEHYDROGENASE_REDUCTASE FAMILY PROTEIN"/>
    <property type="match status" value="1"/>
</dbReference>
<evidence type="ECO:0000256" key="3">
    <source>
        <dbReference type="RuleBase" id="RU000363"/>
    </source>
</evidence>
<dbReference type="AlphaFoldDB" id="A0A101SYY6"/>
<dbReference type="InterPro" id="IPR002347">
    <property type="entry name" value="SDR_fam"/>
</dbReference>
<dbReference type="InterPro" id="IPR020904">
    <property type="entry name" value="Sc_DH/Rdtase_CS"/>
</dbReference>